<dbReference type="Proteomes" id="UP000005732">
    <property type="component" value="Unassembled WGS sequence"/>
</dbReference>
<name>J0WEI9_RHILT</name>
<organism evidence="1">
    <name type="scientific">Rhizobium leguminosarum bv. trifolii WSM2297</name>
    <dbReference type="NCBI Taxonomy" id="754762"/>
    <lineage>
        <taxon>Bacteria</taxon>
        <taxon>Pseudomonadati</taxon>
        <taxon>Pseudomonadota</taxon>
        <taxon>Alphaproteobacteria</taxon>
        <taxon>Hyphomicrobiales</taxon>
        <taxon>Rhizobiaceae</taxon>
        <taxon>Rhizobium/Agrobacterium group</taxon>
        <taxon>Rhizobium</taxon>
    </lineage>
</organism>
<proteinExistence type="predicted"/>
<protein>
    <submittedName>
        <fullName evidence="1">Uncharacterized protein</fullName>
    </submittedName>
</protein>
<evidence type="ECO:0000313" key="1">
    <source>
        <dbReference type="EMBL" id="EJC83683.1"/>
    </source>
</evidence>
<dbReference type="HOGENOM" id="CLU_2685274_0_0_5"/>
<sequence>MDGGGKCTRAAPDPGLLTIALKDLSASSIDPAAPRGRSAMERRRKILQLLRHHKITRVKKYCSAIFRIKRIYFK</sequence>
<dbReference type="EMBL" id="JH719393">
    <property type="protein sequence ID" value="EJC83683.1"/>
    <property type="molecule type" value="Genomic_DNA"/>
</dbReference>
<dbReference type="EMBL" id="JH719393">
    <property type="protein sequence ID" value="EJC84726.1"/>
    <property type="molecule type" value="Genomic_DNA"/>
</dbReference>
<reference evidence="1" key="1">
    <citation type="submission" date="2012-02" db="EMBL/GenBank/DDBJ databases">
        <title>Improved High-Quality Draft Sequence of Rhizobium leguminosarum bv. trifolii WSM2297.</title>
        <authorList>
            <consortium name="US DOE Joint Genome Institute"/>
            <person name="Lucas S."/>
            <person name="Han J."/>
            <person name="Lapidus A."/>
            <person name="Cheng J.-F."/>
            <person name="Goodwin L."/>
            <person name="Pitluck S."/>
            <person name="Peters L."/>
            <person name="Ovchinnikova G."/>
            <person name="Zhang X."/>
            <person name="Detter J.C."/>
            <person name="Han C."/>
            <person name="Tapia R."/>
            <person name="Land M."/>
            <person name="Hauser L."/>
            <person name="Kyrpides N."/>
            <person name="Ivanova N."/>
            <person name="Pagani I."/>
            <person name="Brau L."/>
            <person name="Yates R."/>
            <person name="O'Hara G."/>
            <person name="Rui T."/>
            <person name="Howieson J."/>
            <person name="Reeve W."/>
            <person name="Woyke T."/>
        </authorList>
    </citation>
    <scope>NUCLEOTIDE SEQUENCE [LARGE SCALE GENOMIC DNA]</scope>
    <source>
        <strain evidence="1">WSM2297</strain>
    </source>
</reference>
<evidence type="ECO:0000313" key="2">
    <source>
        <dbReference type="EMBL" id="EJC84726.1"/>
    </source>
</evidence>
<dbReference type="AlphaFoldDB" id="J0WEI9"/>
<accession>J0WEI9</accession>
<gene>
    <name evidence="1" type="ORF">Rleg4DRAFT_5458</name>
    <name evidence="2" type="ORF">Rleg4DRAFT_6563</name>
</gene>